<dbReference type="Pfam" id="PF13480">
    <property type="entry name" value="Acetyltransf_6"/>
    <property type="match status" value="1"/>
</dbReference>
<protein>
    <submittedName>
        <fullName evidence="2">Protein involved in cellulose biosynthesis (CelD)-like protein</fullName>
    </submittedName>
</protein>
<dbReference type="AlphaFoldDB" id="Q07KW1"/>
<evidence type="ECO:0000313" key="2">
    <source>
        <dbReference type="EMBL" id="ABJ07423.1"/>
    </source>
</evidence>
<dbReference type="EMBL" id="CP000463">
    <property type="protein sequence ID" value="ABJ07423.1"/>
    <property type="molecule type" value="Genomic_DNA"/>
</dbReference>
<feature type="domain" description="BioF2-like acetyltransferase" evidence="1">
    <location>
        <begin position="197"/>
        <end position="335"/>
    </location>
</feature>
<accession>Q07KW1</accession>
<proteinExistence type="predicted"/>
<dbReference type="STRING" id="316055.RPE_3493"/>
<name>Q07KW1_RHOP5</name>
<dbReference type="InterPro" id="IPR038740">
    <property type="entry name" value="BioF2-like_GNAT_dom"/>
</dbReference>
<dbReference type="KEGG" id="rpe:RPE_3493"/>
<organism evidence="2">
    <name type="scientific">Rhodopseudomonas palustris (strain BisA53)</name>
    <dbReference type="NCBI Taxonomy" id="316055"/>
    <lineage>
        <taxon>Bacteria</taxon>
        <taxon>Pseudomonadati</taxon>
        <taxon>Pseudomonadota</taxon>
        <taxon>Alphaproteobacteria</taxon>
        <taxon>Hyphomicrobiales</taxon>
        <taxon>Nitrobacteraceae</taxon>
        <taxon>Rhodopseudomonas</taxon>
    </lineage>
</organism>
<dbReference type="HOGENOM" id="CLU_046277_3_0_5"/>
<dbReference type="eggNOG" id="COG5653">
    <property type="taxonomic scope" value="Bacteria"/>
</dbReference>
<sequence>MASSMQEWFSDGTPVLSSLVDTARSRPVVKTCIVQMVDDPALIADEWRHLEARCVGYAFYQGYDWCTAWINSCRAAGCRIKPRIVTVRVEGRLVLIWPLALRQRGPVSMLHALGEPATQYCDMLVEDASNAQAWFDQVWEAVLAMRDVDLVSLRRVRADSPLHRFGEVRLAAFAKSSDLAPLLRTAFVGAARSGRSLNSLRRHRKRLAASGPVRVERVPPAEQADALREAFATKRRWAEERGAFSAAYWHPANERACLAIAERGLYAMWRLRVGEDVAAIEIGALGRGQYHSMIQTYEPRFALHSPGRILLWEILSDPANGIEVFDFMPPSMPHKIEWTEDAVNVTDYEIVRTANGAIYVQVEKRLKPAIKAVLSRFPSQSLRWLARI</sequence>
<dbReference type="SUPFAM" id="SSF55729">
    <property type="entry name" value="Acyl-CoA N-acyltransferases (Nat)"/>
    <property type="match status" value="1"/>
</dbReference>
<evidence type="ECO:0000259" key="1">
    <source>
        <dbReference type="Pfam" id="PF13480"/>
    </source>
</evidence>
<reference evidence="2" key="1">
    <citation type="submission" date="2006-09" db="EMBL/GenBank/DDBJ databases">
        <title>Complete sequence of Rhodopseudomonas palustris BisA53.</title>
        <authorList>
            <consortium name="US DOE Joint Genome Institute"/>
            <person name="Copeland A."/>
            <person name="Lucas S."/>
            <person name="Lapidus A."/>
            <person name="Barry K."/>
            <person name="Detter J.C."/>
            <person name="Glavina del Rio T."/>
            <person name="Hammon N."/>
            <person name="Israni S."/>
            <person name="Dalin E."/>
            <person name="Tice H."/>
            <person name="Pitluck S."/>
            <person name="Chain P."/>
            <person name="Malfatti S."/>
            <person name="Shin M."/>
            <person name="Vergez L."/>
            <person name="Schmutz J."/>
            <person name="Larimer F."/>
            <person name="Land M."/>
            <person name="Hauser L."/>
            <person name="Pelletier D.A."/>
            <person name="Kyrpides N."/>
            <person name="Kim E."/>
            <person name="Harwood C.S."/>
            <person name="Oda Y."/>
            <person name="Richardson P."/>
        </authorList>
    </citation>
    <scope>NUCLEOTIDE SEQUENCE [LARGE SCALE GENOMIC DNA]</scope>
    <source>
        <strain evidence="2">BisA53</strain>
    </source>
</reference>
<dbReference type="InterPro" id="IPR016181">
    <property type="entry name" value="Acyl_CoA_acyltransferase"/>
</dbReference>
<gene>
    <name evidence="2" type="ordered locus">RPE_3493</name>
</gene>
<dbReference type="OrthoDB" id="8565998at2"/>